<dbReference type="Proteomes" id="UP001445335">
    <property type="component" value="Unassembled WGS sequence"/>
</dbReference>
<evidence type="ECO:0000313" key="2">
    <source>
        <dbReference type="Proteomes" id="UP001445335"/>
    </source>
</evidence>
<comment type="caution">
    <text evidence="1">The sequence shown here is derived from an EMBL/GenBank/DDBJ whole genome shotgun (WGS) entry which is preliminary data.</text>
</comment>
<dbReference type="AlphaFoldDB" id="A0AAW1SKM2"/>
<organism evidence="1 2">
    <name type="scientific">Elliptochloris bilobata</name>
    <dbReference type="NCBI Taxonomy" id="381761"/>
    <lineage>
        <taxon>Eukaryota</taxon>
        <taxon>Viridiplantae</taxon>
        <taxon>Chlorophyta</taxon>
        <taxon>core chlorophytes</taxon>
        <taxon>Trebouxiophyceae</taxon>
        <taxon>Trebouxiophyceae incertae sedis</taxon>
        <taxon>Elliptochloris clade</taxon>
        <taxon>Elliptochloris</taxon>
    </lineage>
</organism>
<proteinExistence type="predicted"/>
<sequence>MSELSNGLVAKGVMEGHDFLGPMLLPLAVHLPASFLQSRYVETGNSIVVVHTLPNPGGELGAQLKPLSAPGPATMPGMDMGAGAMGGMGGMAPAAMTGVAIAPAAMSNMAPAPSPAMPGMMMGGMPMGGMPAGGG</sequence>
<protein>
    <submittedName>
        <fullName evidence="1">Uncharacterized protein</fullName>
    </submittedName>
</protein>
<dbReference type="EMBL" id="JALJOU010000001">
    <property type="protein sequence ID" value="KAK9846628.1"/>
    <property type="molecule type" value="Genomic_DNA"/>
</dbReference>
<reference evidence="1 2" key="1">
    <citation type="journal article" date="2024" name="Nat. Commun.">
        <title>Phylogenomics reveals the evolutionary origins of lichenization in chlorophyte algae.</title>
        <authorList>
            <person name="Puginier C."/>
            <person name="Libourel C."/>
            <person name="Otte J."/>
            <person name="Skaloud P."/>
            <person name="Haon M."/>
            <person name="Grisel S."/>
            <person name="Petersen M."/>
            <person name="Berrin J.G."/>
            <person name="Delaux P.M."/>
            <person name="Dal Grande F."/>
            <person name="Keller J."/>
        </authorList>
    </citation>
    <scope>NUCLEOTIDE SEQUENCE [LARGE SCALE GENOMIC DNA]</scope>
    <source>
        <strain evidence="1 2">SAG 245.80</strain>
    </source>
</reference>
<name>A0AAW1SKM2_9CHLO</name>
<gene>
    <name evidence="1" type="ORF">WJX81_007947</name>
</gene>
<evidence type="ECO:0000313" key="1">
    <source>
        <dbReference type="EMBL" id="KAK9846628.1"/>
    </source>
</evidence>
<keyword evidence="2" id="KW-1185">Reference proteome</keyword>
<accession>A0AAW1SKM2</accession>